<protein>
    <submittedName>
        <fullName evidence="1">Uncharacterized protein</fullName>
    </submittedName>
</protein>
<name>A0A6A4H5P9_9AGAR</name>
<sequence>MRIEEGFQQVPLNEGNPYLHDPVLPSLLRRLIPSKFFTEIESELERFGADVITTICAQGKLLSPPKLIQYDNWGQWVDELQTSEGWRNLKAIAQREGILGIFYERTYREYSRLFGFSKVLIMSGDSHEVFCLLSMTDGAARAGFAVCVEIMFHKIFDQK</sequence>
<organism evidence="1 2">
    <name type="scientific">Gymnopus androsaceus JB14</name>
    <dbReference type="NCBI Taxonomy" id="1447944"/>
    <lineage>
        <taxon>Eukaryota</taxon>
        <taxon>Fungi</taxon>
        <taxon>Dikarya</taxon>
        <taxon>Basidiomycota</taxon>
        <taxon>Agaricomycotina</taxon>
        <taxon>Agaricomycetes</taxon>
        <taxon>Agaricomycetidae</taxon>
        <taxon>Agaricales</taxon>
        <taxon>Marasmiineae</taxon>
        <taxon>Omphalotaceae</taxon>
        <taxon>Gymnopus</taxon>
    </lineage>
</organism>
<dbReference type="PANTHER" id="PTHR42707">
    <property type="entry name" value="ACYL-COA DEHYDROGENASE"/>
    <property type="match status" value="1"/>
</dbReference>
<dbReference type="Proteomes" id="UP000799118">
    <property type="component" value="Unassembled WGS sequence"/>
</dbReference>
<dbReference type="Gene3D" id="6.10.250.600">
    <property type="match status" value="1"/>
</dbReference>
<dbReference type="AlphaFoldDB" id="A0A6A4H5P9"/>
<evidence type="ECO:0000313" key="1">
    <source>
        <dbReference type="EMBL" id="KAE9393559.1"/>
    </source>
</evidence>
<accession>A0A6A4H5P9</accession>
<evidence type="ECO:0000313" key="2">
    <source>
        <dbReference type="Proteomes" id="UP000799118"/>
    </source>
</evidence>
<dbReference type="EMBL" id="ML769569">
    <property type="protein sequence ID" value="KAE9393559.1"/>
    <property type="molecule type" value="Genomic_DNA"/>
</dbReference>
<reference evidence="1" key="1">
    <citation type="journal article" date="2019" name="Environ. Microbiol.">
        <title>Fungal ecological strategies reflected in gene transcription - a case study of two litter decomposers.</title>
        <authorList>
            <person name="Barbi F."/>
            <person name="Kohler A."/>
            <person name="Barry K."/>
            <person name="Baskaran P."/>
            <person name="Daum C."/>
            <person name="Fauchery L."/>
            <person name="Ihrmark K."/>
            <person name="Kuo A."/>
            <person name="LaButti K."/>
            <person name="Lipzen A."/>
            <person name="Morin E."/>
            <person name="Grigoriev I.V."/>
            <person name="Henrissat B."/>
            <person name="Lindahl B."/>
            <person name="Martin F."/>
        </authorList>
    </citation>
    <scope>NUCLEOTIDE SEQUENCE</scope>
    <source>
        <strain evidence="1">JB14</strain>
    </source>
</reference>
<dbReference type="GO" id="GO:0003995">
    <property type="term" value="F:acyl-CoA dehydrogenase activity"/>
    <property type="evidence" value="ECO:0007669"/>
    <property type="project" value="TreeGrafter"/>
</dbReference>
<proteinExistence type="predicted"/>
<keyword evidence="2" id="KW-1185">Reference proteome</keyword>
<dbReference type="PANTHER" id="PTHR42707:SF2">
    <property type="entry name" value="ACD11 DEHYDROGENASE"/>
    <property type="match status" value="1"/>
</dbReference>
<dbReference type="OrthoDB" id="10251155at2759"/>
<gene>
    <name evidence="1" type="ORF">BT96DRAFT_943820</name>
</gene>
<dbReference type="InterPro" id="IPR052904">
    <property type="entry name" value="Acyl-CoA_dehydrogenase-like"/>
</dbReference>